<dbReference type="Proteomes" id="UP000694872">
    <property type="component" value="Unplaced"/>
</dbReference>
<dbReference type="KEGG" id="pxu:106128219"/>
<evidence type="ECO:0000256" key="4">
    <source>
        <dbReference type="ARBA" id="ARBA00022692"/>
    </source>
</evidence>
<evidence type="ECO:0000256" key="5">
    <source>
        <dbReference type="ARBA" id="ARBA00022725"/>
    </source>
</evidence>
<dbReference type="GO" id="GO:0005886">
    <property type="term" value="C:plasma membrane"/>
    <property type="evidence" value="ECO:0007669"/>
    <property type="project" value="UniProtKB-SubCell"/>
</dbReference>
<feature type="transmembrane region" description="Helical" evidence="10">
    <location>
        <begin position="69"/>
        <end position="94"/>
    </location>
</feature>
<dbReference type="GeneID" id="106128219"/>
<evidence type="ECO:0000313" key="11">
    <source>
        <dbReference type="RefSeq" id="XP_013181964.1"/>
    </source>
</evidence>
<proteinExistence type="inferred from homology"/>
<dbReference type="GO" id="GO:0007165">
    <property type="term" value="P:signal transduction"/>
    <property type="evidence" value="ECO:0007669"/>
    <property type="project" value="UniProtKB-KW"/>
</dbReference>
<evidence type="ECO:0000256" key="3">
    <source>
        <dbReference type="ARBA" id="ARBA00022606"/>
    </source>
</evidence>
<keyword evidence="2" id="KW-1003">Cell membrane</keyword>
<evidence type="ECO:0000256" key="7">
    <source>
        <dbReference type="ARBA" id="ARBA00023136"/>
    </source>
</evidence>
<evidence type="ECO:0000256" key="1">
    <source>
        <dbReference type="ARBA" id="ARBA00004651"/>
    </source>
</evidence>
<sequence length="377" mass="43215">MAFAGFFSRRQDYFDVNLKYLFYVGLWPREDFSRSQVILYKTYEIILHILSLIYVVTTSIGTYQNKQDVAIFLSNLDKTLVAYNFVLKVIVFVVKRKHVEKLIKEIATSGDRISYNQKRLMALHVIIITIVTTAIIGAFSLLALFKMEMIVEAWMPFDPHKNIINYFLATQILVITFIVPCSFRSIAMQGIVSSIVMYLCEQFIDLQNKIKALDYSKANDLSMRIEFKEIVKKHMRLMRFSKLLSTTFKEFFLVQNLAVSVEMCLNAMMVTMVDREQKTLLASFIAFLIIALINAYIYCYLGNEMIVQSEGIALAAYEAPWTSWPPDMQKDLLIVIRVAQKPLSLSAGGVVTMSMKAYSQALYNGYSIFAVLNDAVD</sequence>
<reference evidence="11" key="1">
    <citation type="submission" date="2025-08" db="UniProtKB">
        <authorList>
            <consortium name="RefSeq"/>
        </authorList>
    </citation>
    <scope>IDENTIFICATION</scope>
</reference>
<keyword evidence="6 10" id="KW-1133">Transmembrane helix</keyword>
<keyword evidence="4 10" id="KW-0812">Transmembrane</keyword>
<keyword evidence="7 10" id="KW-0472">Membrane</keyword>
<organism evidence="11">
    <name type="scientific">Papilio xuthus</name>
    <name type="common">Asian swallowtail butterfly</name>
    <dbReference type="NCBI Taxonomy" id="66420"/>
    <lineage>
        <taxon>Eukaryota</taxon>
        <taxon>Metazoa</taxon>
        <taxon>Ecdysozoa</taxon>
        <taxon>Arthropoda</taxon>
        <taxon>Hexapoda</taxon>
        <taxon>Insecta</taxon>
        <taxon>Pterygota</taxon>
        <taxon>Neoptera</taxon>
        <taxon>Endopterygota</taxon>
        <taxon>Lepidoptera</taxon>
        <taxon>Glossata</taxon>
        <taxon>Ditrysia</taxon>
        <taxon>Papilionoidea</taxon>
        <taxon>Papilionidae</taxon>
        <taxon>Papilioninae</taxon>
        <taxon>Papilio</taxon>
    </lineage>
</organism>
<keyword evidence="8 10" id="KW-0675">Receptor</keyword>
<accession>A0AAJ7EL81</accession>
<keyword evidence="3 10" id="KW-0716">Sensory transduction</keyword>
<feature type="transmembrane region" description="Helical" evidence="10">
    <location>
        <begin position="45"/>
        <end position="63"/>
    </location>
</feature>
<dbReference type="AlphaFoldDB" id="A0AAJ7EL81"/>
<comment type="similarity">
    <text evidence="10">Belongs to the insect chemoreceptor superfamily. Heteromeric odorant receptor channel (TC 1.A.69) family.</text>
</comment>
<dbReference type="Pfam" id="PF02949">
    <property type="entry name" value="7tm_6"/>
    <property type="match status" value="1"/>
</dbReference>
<evidence type="ECO:0000256" key="9">
    <source>
        <dbReference type="ARBA" id="ARBA00023224"/>
    </source>
</evidence>
<dbReference type="PANTHER" id="PTHR21137:SF35">
    <property type="entry name" value="ODORANT RECEPTOR 19A-RELATED"/>
    <property type="match status" value="1"/>
</dbReference>
<evidence type="ECO:0000256" key="2">
    <source>
        <dbReference type="ARBA" id="ARBA00022475"/>
    </source>
</evidence>
<dbReference type="GO" id="GO:0004984">
    <property type="term" value="F:olfactory receptor activity"/>
    <property type="evidence" value="ECO:0007669"/>
    <property type="project" value="InterPro"/>
</dbReference>
<keyword evidence="9 10" id="KW-0807">Transducer</keyword>
<dbReference type="CTD" id="100127043"/>
<evidence type="ECO:0000256" key="6">
    <source>
        <dbReference type="ARBA" id="ARBA00022989"/>
    </source>
</evidence>
<gene>
    <name evidence="11" type="primary">LOC106128219</name>
</gene>
<feature type="transmembrane region" description="Helical" evidence="10">
    <location>
        <begin position="163"/>
        <end position="183"/>
    </location>
</feature>
<name>A0AAJ7EL81_PAPXU</name>
<protein>
    <recommendedName>
        <fullName evidence="10">Odorant receptor</fullName>
    </recommendedName>
</protein>
<dbReference type="RefSeq" id="XP_013181964.1">
    <property type="nucleotide sequence ID" value="XM_013326510.1"/>
</dbReference>
<dbReference type="InterPro" id="IPR004117">
    <property type="entry name" value="7tm6_olfct_rcpt"/>
</dbReference>
<comment type="subcellular location">
    <subcellularLocation>
        <location evidence="1 10">Cell membrane</location>
        <topology evidence="1 10">Multi-pass membrane protein</topology>
    </subcellularLocation>
</comment>
<feature type="transmembrane region" description="Helical" evidence="10">
    <location>
        <begin position="279"/>
        <end position="301"/>
    </location>
</feature>
<comment type="caution">
    <text evidence="10">Lacks conserved residue(s) required for the propagation of feature annotation.</text>
</comment>
<dbReference type="PANTHER" id="PTHR21137">
    <property type="entry name" value="ODORANT RECEPTOR"/>
    <property type="match status" value="1"/>
</dbReference>
<dbReference type="GO" id="GO:0005549">
    <property type="term" value="F:odorant binding"/>
    <property type="evidence" value="ECO:0007669"/>
    <property type="project" value="InterPro"/>
</dbReference>
<evidence type="ECO:0000256" key="10">
    <source>
        <dbReference type="RuleBase" id="RU351113"/>
    </source>
</evidence>
<evidence type="ECO:0000256" key="8">
    <source>
        <dbReference type="ARBA" id="ARBA00023170"/>
    </source>
</evidence>
<feature type="transmembrane region" description="Helical" evidence="10">
    <location>
        <begin position="122"/>
        <end position="143"/>
    </location>
</feature>
<keyword evidence="5 10" id="KW-0552">Olfaction</keyword>